<dbReference type="GO" id="GO:0031507">
    <property type="term" value="P:heterochromatin formation"/>
    <property type="evidence" value="ECO:0007669"/>
    <property type="project" value="TreeGrafter"/>
</dbReference>
<dbReference type="GO" id="GO:0005677">
    <property type="term" value="C:chromatin silencing complex"/>
    <property type="evidence" value="ECO:0007669"/>
    <property type="project" value="TreeGrafter"/>
</dbReference>
<accession>A0A182W3B5</accession>
<dbReference type="GO" id="GO:0045892">
    <property type="term" value="P:negative regulation of DNA-templated transcription"/>
    <property type="evidence" value="ECO:0007669"/>
    <property type="project" value="TreeGrafter"/>
</dbReference>
<dbReference type="PANTHER" id="PTHR46576">
    <property type="entry name" value="BROMO ADJACENT HOMOLOGY DOMAIN-CONTAINING 1 PROTEIN"/>
    <property type="match status" value="1"/>
</dbReference>
<feature type="compositionally biased region" description="Pro residues" evidence="1">
    <location>
        <begin position="225"/>
        <end position="242"/>
    </location>
</feature>
<feature type="region of interest" description="Disordered" evidence="1">
    <location>
        <begin position="1"/>
        <end position="86"/>
    </location>
</feature>
<feature type="compositionally biased region" description="Basic and acidic residues" evidence="1">
    <location>
        <begin position="1025"/>
        <end position="1039"/>
    </location>
</feature>
<dbReference type="STRING" id="112268.A0A182W3B5"/>
<evidence type="ECO:0000313" key="4">
    <source>
        <dbReference type="Proteomes" id="UP000075920"/>
    </source>
</evidence>
<feature type="region of interest" description="Disordered" evidence="1">
    <location>
        <begin position="821"/>
        <end position="894"/>
    </location>
</feature>
<feature type="compositionally biased region" description="Basic residues" evidence="1">
    <location>
        <begin position="460"/>
        <end position="481"/>
    </location>
</feature>
<feature type="compositionally biased region" description="Low complexity" evidence="1">
    <location>
        <begin position="57"/>
        <end position="67"/>
    </location>
</feature>
<dbReference type="VEuPathDB" id="VectorBase:AMIN004826"/>
<sequence>MTQTEQQHFTSSTPRRYYQPAGPLISPHLLGQPPSQHGPKSGPDGETLLQSPQQPPASSTADSTDSDVLLTGTPGRPANDHPMGFHPLRPRAAVAVAAAAAAADDADRYFRSIFPGGGVDLGHRSQPYGASRYGPAPGGGGPPGNLYPRPMQMHCPPAYLSPGYYAPSPYGPQPPPPHGPPPEMYYTHAYPAHFYPKFASPYYPTSRRYYAGPGPGPEHHLYEQAPPPSSAQGPPGPPPPPSGAQLVPAGPQGPQHLDHYPYPPYPGYGSPGPGSGGQCYPRNLQHPPPPPAYMGKPMYDSELISHHLASEYVIMCKTFESLYLCVGNHAHYTTNCPCPMQCPKNVNAGSLIGIKASKGPVATNNHIVQNQPGPRISSTEPITISSSSSSASSSSSPAPVDSPVTTSATTPIRQQGMAENEPSSNATPKQQPHPPHGYHAHHHHGTALQMEMHPPGAPTHHPHTYPYHFHHHHPSPLHHSQHGPIQPDTAEKTAVTATSTSTMTTPSTAAKHSPAVVTTATTGTDANLSEKMCFKTELPITPDSVTELLSTPMHYGGPYHHPYHHPIGYYHHAKLSDLKEEQHGTLTPPYSISSKMKLLETPEMSPVRVSTVLNAAPVLSAEIRQTSLKVTECGDKTHCTDENKLTSIPVSTAIVKQEFEEFKLLEPLDGTVCKKEDFEETGPAMTPDLLDDSIVIKKDRDEIKPITRTVCHAEHQGANPHASVDHHHLHHTHHLQQMRVAAHLPHHLHHHSASTNLLHGTPQHHHLHAHYNMQQHQQHQQQQPLITGLLVEKDDVETDAKLPPDSKSLLTELVLTTEASMVESSKKTTQSIPTTSPSATEATTASTAKSAVDVSAKMDVTNGICKSPSQQPRGNSSDNSFSISDSLTPNVAGAPEQLSSISKNVVKVQSHDSCAGSLDPPSPVPIPASTVKRRPLLVACKKATPKQSPPNSYKNLIKRTNGLEGEDVHHQPPCPEPVELSEEDEEEDEEDEEEEEEEDQYEEEEEDEDALQDEQIEDVEDIELQEQRKVERSKTRQRELQTASRAHKQSVKKRLVQRKLSAERRSKGCKRNLLRSSGTSHNKLLRRQLCFESKKLTVPTVINPERARSVRRYYRVFRSSIESLKRLPVSIRNRLLRRSNITPMRRSVHKRPYKSERLSPEATDGGKQMIHLSEAQPLLTTSENGNDIIKERLVRDDDSVNKPHETVPIAMNINAVIQPLSNVDRTIDLVAKGYFSEPEILNGTELQVHSRAWLKKLKQQQEGRSHSEQSRGAKCRDQKMEGSTKKCKSKCSSLVLDVAASRTTTPSTKDKKPKSKSSKSTSLVAELPLEGHCKEGKSKKKAPSSNDRKKDQSNRKRKQKELIDDNVDSHARKRSNASSEVVKTDQSLYQRTTSTPISGPIGEVSLVMDQEDREEDGRKGVAVGFDDSVVTLMDQSSVIDDRETDFDDAATMLVEDDVASIDTNVLVNRHNNNNNSHVTDKNSMIQEQQRIAADQLVLAAPIQAIIAVGKEGSELEPPEGMEPFMDEQLEEEEVHTNVQLAVSNHLTESAHPTAVLQQHQCPSVELSVEDPTALRMHLSYDDDYEELEEEELQPKRGSSRTVKRRRSRSKTKSKKFSTKKRHRPSANRTMAAELEELIVPKKCTSIPRWSNGWTWEGQPFQGKVFLNSDDPPVLRTCYPAMRHSVGDIIKSRDCVLLKAGSKRAELPYVAKVAHLWENPDDGEMMMSLLWYYRPEHTEQGRQRTDGPDEVFASRHKDHNSVACIEDKCYVLTFSEYCRFRRQLKGYEENIEEQPSIVPPLRRENPRLPPPIVSPELVMYCQRVYEFRQKRLLKSTS</sequence>
<dbReference type="Gene3D" id="2.30.30.490">
    <property type="match status" value="1"/>
</dbReference>
<feature type="region of interest" description="Disordered" evidence="1">
    <location>
        <begin position="1585"/>
        <end position="1629"/>
    </location>
</feature>
<feature type="compositionally biased region" description="Polar residues" evidence="1">
    <location>
        <begin position="1"/>
        <end position="14"/>
    </location>
</feature>
<dbReference type="InterPro" id="IPR043151">
    <property type="entry name" value="BAH_sf"/>
</dbReference>
<feature type="compositionally biased region" description="Acidic residues" evidence="1">
    <location>
        <begin position="979"/>
        <end position="1024"/>
    </location>
</feature>
<name>A0A182W3B5_9DIPT</name>
<feature type="domain" description="BAH" evidence="2">
    <location>
        <begin position="1687"/>
        <end position="1835"/>
    </location>
</feature>
<feature type="region of interest" description="Disordered" evidence="1">
    <location>
        <begin position="128"/>
        <end position="149"/>
    </location>
</feature>
<feature type="compositionally biased region" description="Polar residues" evidence="1">
    <location>
        <begin position="1376"/>
        <end position="1397"/>
    </location>
</feature>
<dbReference type="GO" id="GO:0003682">
    <property type="term" value="F:chromatin binding"/>
    <property type="evidence" value="ECO:0007669"/>
    <property type="project" value="InterPro"/>
</dbReference>
<organism evidence="3 4">
    <name type="scientific">Anopheles minimus</name>
    <dbReference type="NCBI Taxonomy" id="112268"/>
    <lineage>
        <taxon>Eukaryota</taxon>
        <taxon>Metazoa</taxon>
        <taxon>Ecdysozoa</taxon>
        <taxon>Arthropoda</taxon>
        <taxon>Hexapoda</taxon>
        <taxon>Insecta</taxon>
        <taxon>Pterygota</taxon>
        <taxon>Neoptera</taxon>
        <taxon>Endopterygota</taxon>
        <taxon>Diptera</taxon>
        <taxon>Nematocera</taxon>
        <taxon>Culicoidea</taxon>
        <taxon>Culicidae</taxon>
        <taxon>Anophelinae</taxon>
        <taxon>Anopheles</taxon>
    </lineage>
</organism>
<feature type="compositionally biased region" description="Polar residues" evidence="1">
    <location>
        <begin position="821"/>
        <end position="830"/>
    </location>
</feature>
<feature type="region of interest" description="Disordered" evidence="1">
    <location>
        <begin position="1302"/>
        <end position="1401"/>
    </location>
</feature>
<feature type="compositionally biased region" description="Polar residues" evidence="1">
    <location>
        <begin position="421"/>
        <end position="430"/>
    </location>
</feature>
<feature type="compositionally biased region" description="Low complexity" evidence="1">
    <location>
        <begin position="831"/>
        <end position="857"/>
    </location>
</feature>
<feature type="compositionally biased region" description="Basic residues" evidence="1">
    <location>
        <begin position="1597"/>
        <end position="1625"/>
    </location>
</feature>
<feature type="region of interest" description="Disordered" evidence="1">
    <location>
        <begin position="964"/>
        <end position="1054"/>
    </location>
</feature>
<reference evidence="3" key="2">
    <citation type="submission" date="2020-05" db="UniProtKB">
        <authorList>
            <consortium name="EnsemblMetazoa"/>
        </authorList>
    </citation>
    <scope>IDENTIFICATION</scope>
    <source>
        <strain evidence="3">MINIMUS1</strain>
    </source>
</reference>
<feature type="compositionally biased region" description="Low complexity" evidence="1">
    <location>
        <begin position="377"/>
        <end position="407"/>
    </location>
</feature>
<feature type="region of interest" description="Disordered" evidence="1">
    <location>
        <begin position="364"/>
        <end position="517"/>
    </location>
</feature>
<feature type="compositionally biased region" description="Basic and acidic residues" evidence="1">
    <location>
        <begin position="1259"/>
        <end position="1283"/>
    </location>
</feature>
<dbReference type="Proteomes" id="UP000075920">
    <property type="component" value="Unassembled WGS sequence"/>
</dbReference>
<dbReference type="SMART" id="SM00439">
    <property type="entry name" value="BAH"/>
    <property type="match status" value="1"/>
</dbReference>
<dbReference type="PROSITE" id="PS51038">
    <property type="entry name" value="BAH"/>
    <property type="match status" value="1"/>
</dbReference>
<feature type="compositionally biased region" description="Basic residues" evidence="1">
    <location>
        <begin position="1045"/>
        <end position="1054"/>
    </location>
</feature>
<reference evidence="4" key="1">
    <citation type="submission" date="2013-03" db="EMBL/GenBank/DDBJ databases">
        <title>The Genome Sequence of Anopheles minimus MINIMUS1.</title>
        <authorList>
            <consortium name="The Broad Institute Genomics Platform"/>
            <person name="Neafsey D.E."/>
            <person name="Walton C."/>
            <person name="Walker B."/>
            <person name="Young S.K."/>
            <person name="Zeng Q."/>
            <person name="Gargeya S."/>
            <person name="Fitzgerald M."/>
            <person name="Haas B."/>
            <person name="Abouelleil A."/>
            <person name="Allen A.W."/>
            <person name="Alvarado L."/>
            <person name="Arachchi H.M."/>
            <person name="Berlin A.M."/>
            <person name="Chapman S.B."/>
            <person name="Gainer-Dewar J."/>
            <person name="Goldberg J."/>
            <person name="Griggs A."/>
            <person name="Gujja S."/>
            <person name="Hansen M."/>
            <person name="Howarth C."/>
            <person name="Imamovic A."/>
            <person name="Ireland A."/>
            <person name="Larimer J."/>
            <person name="McCowan C."/>
            <person name="Murphy C."/>
            <person name="Pearson M."/>
            <person name="Poon T.W."/>
            <person name="Priest M."/>
            <person name="Roberts A."/>
            <person name="Saif S."/>
            <person name="Shea T."/>
            <person name="Sisk P."/>
            <person name="Sykes S."/>
            <person name="Wortman J."/>
            <person name="Nusbaum C."/>
            <person name="Birren B."/>
        </authorList>
    </citation>
    <scope>NUCLEOTIDE SEQUENCE [LARGE SCALE GENOMIC DNA]</scope>
    <source>
        <strain evidence="4">MINIMUS1</strain>
    </source>
</reference>
<evidence type="ECO:0000259" key="2">
    <source>
        <dbReference type="PROSITE" id="PS51038"/>
    </source>
</evidence>
<feature type="region of interest" description="Disordered" evidence="1">
    <location>
        <begin position="1146"/>
        <end position="1165"/>
    </location>
</feature>
<dbReference type="PANTHER" id="PTHR46576:SF1">
    <property type="entry name" value="BROMO ADJACENT HOMOLOGY DOMAIN-CONTAINING 1 PROTEIN"/>
    <property type="match status" value="1"/>
</dbReference>
<keyword evidence="4" id="KW-1185">Reference proteome</keyword>
<evidence type="ECO:0000256" key="1">
    <source>
        <dbReference type="SAM" id="MobiDB-lite"/>
    </source>
</evidence>
<feature type="region of interest" description="Disordered" evidence="1">
    <location>
        <begin position="1257"/>
        <end position="1283"/>
    </location>
</feature>
<dbReference type="InterPro" id="IPR001025">
    <property type="entry name" value="BAH_dom"/>
</dbReference>
<dbReference type="Pfam" id="PF01426">
    <property type="entry name" value="BAH"/>
    <property type="match status" value="1"/>
</dbReference>
<feature type="compositionally biased region" description="Basic residues" evidence="1">
    <location>
        <begin position="436"/>
        <end position="445"/>
    </location>
</feature>
<feature type="compositionally biased region" description="Basic and acidic residues" evidence="1">
    <location>
        <begin position="1346"/>
        <end position="1370"/>
    </location>
</feature>
<feature type="compositionally biased region" description="Low complexity" evidence="1">
    <location>
        <begin position="875"/>
        <end position="886"/>
    </location>
</feature>
<dbReference type="GO" id="GO:0000976">
    <property type="term" value="F:transcription cis-regulatory region binding"/>
    <property type="evidence" value="ECO:0007669"/>
    <property type="project" value="TreeGrafter"/>
</dbReference>
<feature type="region of interest" description="Disordered" evidence="1">
    <location>
        <begin position="213"/>
        <end position="294"/>
    </location>
</feature>
<feature type="compositionally biased region" description="Low complexity" evidence="1">
    <location>
        <begin position="492"/>
        <end position="517"/>
    </location>
</feature>
<evidence type="ECO:0000313" key="3">
    <source>
        <dbReference type="EnsemblMetazoa" id="AMIN004826-PA"/>
    </source>
</evidence>
<dbReference type="EnsemblMetazoa" id="AMIN004826-RA">
    <property type="protein sequence ID" value="AMIN004826-PA"/>
    <property type="gene ID" value="AMIN004826"/>
</dbReference>
<protein>
    <recommendedName>
        <fullName evidence="2">BAH domain-containing protein</fullName>
    </recommendedName>
</protein>
<dbReference type="InterPro" id="IPR053032">
    <property type="entry name" value="BAH_domain-containing"/>
</dbReference>
<proteinExistence type="predicted"/>